<organism evidence="2 3">
    <name type="scientific">Aspergillus thermomutatus</name>
    <name type="common">Neosartorya pseudofischeri</name>
    <dbReference type="NCBI Taxonomy" id="41047"/>
    <lineage>
        <taxon>Eukaryota</taxon>
        <taxon>Fungi</taxon>
        <taxon>Dikarya</taxon>
        <taxon>Ascomycota</taxon>
        <taxon>Pezizomycotina</taxon>
        <taxon>Eurotiomycetes</taxon>
        <taxon>Eurotiomycetidae</taxon>
        <taxon>Eurotiales</taxon>
        <taxon>Aspergillaceae</taxon>
        <taxon>Aspergillus</taxon>
        <taxon>Aspergillus subgen. Fumigati</taxon>
    </lineage>
</organism>
<feature type="compositionally biased region" description="Low complexity" evidence="1">
    <location>
        <begin position="1"/>
        <end position="28"/>
    </location>
</feature>
<dbReference type="OrthoDB" id="4366014at2759"/>
<protein>
    <submittedName>
        <fullName evidence="2">Uncharacterized protein</fullName>
    </submittedName>
</protein>
<dbReference type="GeneID" id="38127124"/>
<dbReference type="VEuPathDB" id="FungiDB:CDV56_105150"/>
<dbReference type="AlphaFoldDB" id="A0A397HRY0"/>
<proteinExistence type="predicted"/>
<evidence type="ECO:0000313" key="3">
    <source>
        <dbReference type="Proteomes" id="UP000215305"/>
    </source>
</evidence>
<feature type="region of interest" description="Disordered" evidence="1">
    <location>
        <begin position="1"/>
        <end position="30"/>
    </location>
</feature>
<evidence type="ECO:0000313" key="2">
    <source>
        <dbReference type="EMBL" id="RHZ65951.1"/>
    </source>
</evidence>
<dbReference type="Proteomes" id="UP000215305">
    <property type="component" value="Unassembled WGS sequence"/>
</dbReference>
<dbReference type="RefSeq" id="XP_026618051.1">
    <property type="nucleotide sequence ID" value="XM_026758769.1"/>
</dbReference>
<dbReference type="EMBL" id="NKHU02000014">
    <property type="protein sequence ID" value="RHZ65951.1"/>
    <property type="molecule type" value="Genomic_DNA"/>
</dbReference>
<comment type="caution">
    <text evidence="2">The sequence shown here is derived from an EMBL/GenBank/DDBJ whole genome shotgun (WGS) entry which is preliminary data.</text>
</comment>
<accession>A0A397HRY0</accession>
<gene>
    <name evidence="2" type="ORF">CDV56_105150</name>
</gene>
<keyword evidence="3" id="KW-1185">Reference proteome</keyword>
<evidence type="ECO:0000256" key="1">
    <source>
        <dbReference type="SAM" id="MobiDB-lite"/>
    </source>
</evidence>
<sequence>MPFRTSMSSKSSSSDAASTRSVSSRASTLKGVENMHKKWLSMKHKAYTDASPSPYSVSATHNEAVASYLSLR</sequence>
<reference evidence="2" key="1">
    <citation type="submission" date="2018-08" db="EMBL/GenBank/DDBJ databases">
        <title>Draft genome sequence of azole-resistant Aspergillus thermomutatus (Neosartorya pseudofischeri) strain HMR AF 39, isolated from a human nasal aspirate.</title>
        <authorList>
            <person name="Parent-Michaud M."/>
            <person name="Dufresne P.J."/>
            <person name="Fournier E."/>
            <person name="Martineau C."/>
            <person name="Moreira S."/>
            <person name="Perkins V."/>
            <person name="De Repentigny L."/>
            <person name="Dufresne S.F."/>
        </authorList>
    </citation>
    <scope>NUCLEOTIDE SEQUENCE [LARGE SCALE GENOMIC DNA]</scope>
    <source>
        <strain evidence="2">HMR AF 39</strain>
    </source>
</reference>
<name>A0A397HRY0_ASPTH</name>